<keyword evidence="1" id="KW-0732">Signal</keyword>
<evidence type="ECO:0000256" key="1">
    <source>
        <dbReference type="SAM" id="SignalP"/>
    </source>
</evidence>
<evidence type="ECO:0000313" key="3">
    <source>
        <dbReference type="Proteomes" id="UP000243308"/>
    </source>
</evidence>
<dbReference type="EMBL" id="KN042429">
    <property type="protein sequence ID" value="KFH63200.1"/>
    <property type="molecule type" value="Genomic_DNA"/>
</dbReference>
<feature type="chain" id="PRO_5001816102" description="Saposin B-type domain-containing protein" evidence="1">
    <location>
        <begin position="19"/>
        <end position="106"/>
    </location>
</feature>
<protein>
    <recommendedName>
        <fullName evidence="4">Saposin B-type domain-containing protein</fullName>
    </recommendedName>
</protein>
<sequence length="106" mass="11473">MHLRYLFTTCVLMSLAAAAPFPNVVEPVVRYVEGAGSCMDDEYAAAEKGFVSCALADKCGPLVVAHQAARAINEDAVADFITAEDDSCLPFVAEKMFYPFFKALDL</sequence>
<name>A0A086TMM3_9FUNG</name>
<evidence type="ECO:0008006" key="4">
    <source>
        <dbReference type="Google" id="ProtNLM"/>
    </source>
</evidence>
<organism evidence="2 3">
    <name type="scientific">Podila verticillata NRRL 6337</name>
    <dbReference type="NCBI Taxonomy" id="1069443"/>
    <lineage>
        <taxon>Eukaryota</taxon>
        <taxon>Fungi</taxon>
        <taxon>Fungi incertae sedis</taxon>
        <taxon>Mucoromycota</taxon>
        <taxon>Mortierellomycotina</taxon>
        <taxon>Mortierellomycetes</taxon>
        <taxon>Mortierellales</taxon>
        <taxon>Mortierellaceae</taxon>
        <taxon>Podila</taxon>
    </lineage>
</organism>
<gene>
    <name evidence="2" type="ORF">MVEG_11235</name>
</gene>
<keyword evidence="3" id="KW-1185">Reference proteome</keyword>
<reference evidence="2 3" key="1">
    <citation type="submission" date="2011-02" db="EMBL/GenBank/DDBJ databases">
        <title>The Genome Sequence of Mortierella verticillata NRRL 6337.</title>
        <authorList>
            <consortium name="The Broad Institute Genome Sequencing Platform"/>
            <person name="Russ C."/>
            <person name="Cuomo C."/>
            <person name="Burger G."/>
            <person name="Gray M.W."/>
            <person name="Holland P.W.H."/>
            <person name="King N."/>
            <person name="Lang F.B.F."/>
            <person name="Roger A.J."/>
            <person name="Ruiz-Trillo I."/>
            <person name="Young S.K."/>
            <person name="Zeng Q."/>
            <person name="Gargeya S."/>
            <person name="Alvarado L."/>
            <person name="Berlin A."/>
            <person name="Chapman S.B."/>
            <person name="Chen Z."/>
            <person name="Freedman E."/>
            <person name="Gellesch M."/>
            <person name="Goldberg J."/>
            <person name="Griggs A."/>
            <person name="Gujja S."/>
            <person name="Heilman E."/>
            <person name="Heiman D."/>
            <person name="Howarth C."/>
            <person name="Mehta T."/>
            <person name="Neiman D."/>
            <person name="Pearson M."/>
            <person name="Roberts A."/>
            <person name="Saif S."/>
            <person name="Shea T."/>
            <person name="Shenoy N."/>
            <person name="Sisk P."/>
            <person name="Stolte C."/>
            <person name="Sykes S."/>
            <person name="White J."/>
            <person name="Yandava C."/>
            <person name="Haas B."/>
            <person name="Nusbaum C."/>
            <person name="Birren B."/>
        </authorList>
    </citation>
    <scope>NUCLEOTIDE SEQUENCE [LARGE SCALE GENOMIC DNA]</scope>
    <source>
        <strain evidence="2 3">NRRL 6337</strain>
    </source>
</reference>
<dbReference type="AlphaFoldDB" id="A0A086TMM3"/>
<evidence type="ECO:0000313" key="2">
    <source>
        <dbReference type="EMBL" id="KFH63200.1"/>
    </source>
</evidence>
<feature type="signal peptide" evidence="1">
    <location>
        <begin position="1"/>
        <end position="18"/>
    </location>
</feature>
<dbReference type="Proteomes" id="UP000243308">
    <property type="component" value="Unassembled WGS sequence"/>
</dbReference>
<proteinExistence type="predicted"/>
<accession>A0A086TMM3</accession>